<evidence type="ECO:0000256" key="20">
    <source>
        <dbReference type="ARBA" id="ARBA00049902"/>
    </source>
</evidence>
<comment type="catalytic activity">
    <reaction evidence="20">
        <text>[GlcNAc-(1-&gt;4)-Mur2Ac(oyl-L-Ala-gamma-D-Glu-L-Lys-D-Ala-D-Ala)](n)-di-trans,octa-cis-undecaprenyl diphosphate + beta-D-GlcNAc-(1-&gt;4)-Mur2Ac(oyl-L-Ala-gamma-D-Glu-L-Lys-D-Ala-D-Ala)-di-trans,octa-cis-undecaprenyl diphosphate = [GlcNAc-(1-&gt;4)-Mur2Ac(oyl-L-Ala-gamma-D-Glu-L-Lys-D-Ala-D-Ala)](n+1)-di-trans,octa-cis-undecaprenyl diphosphate + di-trans,octa-cis-undecaprenyl diphosphate + H(+)</text>
        <dbReference type="Rhea" id="RHEA:23708"/>
        <dbReference type="Rhea" id="RHEA-COMP:9602"/>
        <dbReference type="Rhea" id="RHEA-COMP:9603"/>
        <dbReference type="ChEBI" id="CHEBI:15378"/>
        <dbReference type="ChEBI" id="CHEBI:58405"/>
        <dbReference type="ChEBI" id="CHEBI:60033"/>
        <dbReference type="ChEBI" id="CHEBI:78435"/>
        <dbReference type="EC" id="2.4.99.28"/>
    </reaction>
</comment>
<name>A0A330L1J2_9BACT</name>
<feature type="transmembrane region" description="Helical" evidence="21">
    <location>
        <begin position="358"/>
        <end position="379"/>
    </location>
</feature>
<dbReference type="GO" id="GO:0008955">
    <property type="term" value="F:peptidoglycan glycosyltransferase activity"/>
    <property type="evidence" value="ECO:0007669"/>
    <property type="project" value="UniProtKB-EC"/>
</dbReference>
<evidence type="ECO:0000256" key="21">
    <source>
        <dbReference type="SAM" id="Phobius"/>
    </source>
</evidence>
<dbReference type="GO" id="GO:0071555">
    <property type="term" value="P:cell wall organization"/>
    <property type="evidence" value="ECO:0007669"/>
    <property type="project" value="UniProtKB-KW"/>
</dbReference>
<reference evidence="23" key="1">
    <citation type="submission" date="2018-04" db="EMBL/GenBank/DDBJ databases">
        <authorList>
            <person name="Lucker S."/>
            <person name="Sakoula D."/>
        </authorList>
    </citation>
    <scope>NUCLEOTIDE SEQUENCE [LARGE SCALE GENOMIC DNA]</scope>
</reference>
<evidence type="ECO:0000256" key="5">
    <source>
        <dbReference type="ARBA" id="ARBA00022676"/>
    </source>
</evidence>
<evidence type="ECO:0000313" key="22">
    <source>
        <dbReference type="EMBL" id="SPP63615.1"/>
    </source>
</evidence>
<comment type="pathway">
    <text evidence="2">Cell wall biogenesis; peptidoglycan biosynthesis.</text>
</comment>
<feature type="transmembrane region" description="Helical" evidence="21">
    <location>
        <begin position="292"/>
        <end position="313"/>
    </location>
</feature>
<dbReference type="GO" id="GO:0051301">
    <property type="term" value="P:cell division"/>
    <property type="evidence" value="ECO:0007669"/>
    <property type="project" value="UniProtKB-KW"/>
</dbReference>
<keyword evidence="9" id="KW-0573">Peptidoglycan synthesis</keyword>
<evidence type="ECO:0000256" key="9">
    <source>
        <dbReference type="ARBA" id="ARBA00022984"/>
    </source>
</evidence>
<evidence type="ECO:0000256" key="8">
    <source>
        <dbReference type="ARBA" id="ARBA00022960"/>
    </source>
</evidence>
<keyword evidence="6" id="KW-0808">Transferase</keyword>
<evidence type="ECO:0000256" key="1">
    <source>
        <dbReference type="ARBA" id="ARBA00004651"/>
    </source>
</evidence>
<evidence type="ECO:0000256" key="15">
    <source>
        <dbReference type="ARBA" id="ARBA00033270"/>
    </source>
</evidence>
<feature type="transmembrane region" description="Helical" evidence="21">
    <location>
        <begin position="325"/>
        <end position="346"/>
    </location>
</feature>
<gene>
    <name evidence="22" type="primary">ftsW</name>
    <name evidence="22" type="ORF">NITLEN_10701</name>
</gene>
<dbReference type="OrthoDB" id="9768187at2"/>
<evidence type="ECO:0000256" key="16">
    <source>
        <dbReference type="ARBA" id="ARBA00038053"/>
    </source>
</evidence>
<feature type="transmembrane region" description="Helical" evidence="21">
    <location>
        <begin position="156"/>
        <end position="177"/>
    </location>
</feature>
<evidence type="ECO:0000256" key="14">
    <source>
        <dbReference type="ARBA" id="ARBA00032370"/>
    </source>
</evidence>
<dbReference type="InterPro" id="IPR001182">
    <property type="entry name" value="FtsW/RodA"/>
</dbReference>
<comment type="subcellular location">
    <subcellularLocation>
        <location evidence="1">Cell membrane</location>
        <topology evidence="1">Multi-pass membrane protein</topology>
    </subcellularLocation>
</comment>
<dbReference type="GO" id="GO:0015648">
    <property type="term" value="F:lipid-linked peptidoglycan transporter activity"/>
    <property type="evidence" value="ECO:0007669"/>
    <property type="project" value="TreeGrafter"/>
</dbReference>
<keyword evidence="7 21" id="KW-0812">Transmembrane</keyword>
<dbReference type="Proteomes" id="UP000248168">
    <property type="component" value="Unassembled WGS sequence"/>
</dbReference>
<sequence>MSQRAAGTLALPWPTTSPRAAKKRVPMDHTLLIVTMVLALVGLVMVFSASAVVAGNRFHDSGYFLKRQLAWLTFGFVLLQVASRVDYVWWKRLSVPLLGLMALLLVMVLIPSLGVAAKGARRWLRLGPISIQPAEMVKLVAVIYLAAYLTKKEDRITSFSSGLLPVLLVIGLLSGLVLLEPDLGTVVVIGLVTIGLLFLGGAELKHLLGLALCAVPVVLVLVLGSSYRRQRLLTFLAPWKDASNAGFQITQSFLAFGSGGPFGVGLGEGKQKLFFLPEAHTDFVLALVGEELGLVGTGAIILLFALFVVRGFQIAARARMPFGRYLGIGITLLIGGQALVNAAVATGMLPTKGLTLPFVSYGGSSLVISLLAVGILLNISRDRQAGPQEGTGRSGRGRSGHG</sequence>
<dbReference type="GO" id="GO:0009252">
    <property type="term" value="P:peptidoglycan biosynthetic process"/>
    <property type="evidence" value="ECO:0007669"/>
    <property type="project" value="UniProtKB-KW"/>
</dbReference>
<evidence type="ECO:0000256" key="11">
    <source>
        <dbReference type="ARBA" id="ARBA00023136"/>
    </source>
</evidence>
<feature type="transmembrane region" description="Helical" evidence="21">
    <location>
        <begin position="31"/>
        <end position="54"/>
    </location>
</feature>
<keyword evidence="5" id="KW-0328">Glycosyltransferase</keyword>
<dbReference type="NCBIfam" id="TIGR02614">
    <property type="entry name" value="ftsW"/>
    <property type="match status" value="1"/>
</dbReference>
<evidence type="ECO:0000256" key="6">
    <source>
        <dbReference type="ARBA" id="ARBA00022679"/>
    </source>
</evidence>
<dbReference type="AlphaFoldDB" id="A0A330L1J2"/>
<organism evidence="22 23">
    <name type="scientific">Nitrospira lenta</name>
    <dbReference type="NCBI Taxonomy" id="1436998"/>
    <lineage>
        <taxon>Bacteria</taxon>
        <taxon>Pseudomonadati</taxon>
        <taxon>Nitrospirota</taxon>
        <taxon>Nitrospiria</taxon>
        <taxon>Nitrospirales</taxon>
        <taxon>Nitrospiraceae</taxon>
        <taxon>Nitrospira</taxon>
    </lineage>
</organism>
<evidence type="ECO:0000313" key="23">
    <source>
        <dbReference type="Proteomes" id="UP000248168"/>
    </source>
</evidence>
<accession>A0A330L1J2</accession>
<dbReference type="GO" id="GO:0032153">
    <property type="term" value="C:cell division site"/>
    <property type="evidence" value="ECO:0007669"/>
    <property type="project" value="TreeGrafter"/>
</dbReference>
<dbReference type="GO" id="GO:0005886">
    <property type="term" value="C:plasma membrane"/>
    <property type="evidence" value="ECO:0007669"/>
    <property type="project" value="UniProtKB-SubCell"/>
</dbReference>
<keyword evidence="3" id="KW-1003">Cell membrane</keyword>
<dbReference type="EMBL" id="OUNR01000001">
    <property type="protein sequence ID" value="SPP63615.1"/>
    <property type="molecule type" value="Genomic_DNA"/>
</dbReference>
<evidence type="ECO:0000256" key="18">
    <source>
        <dbReference type="ARBA" id="ARBA00041418"/>
    </source>
</evidence>
<feature type="transmembrane region" description="Helical" evidence="21">
    <location>
        <begin position="207"/>
        <end position="227"/>
    </location>
</feature>
<dbReference type="GO" id="GO:0008360">
    <property type="term" value="P:regulation of cell shape"/>
    <property type="evidence" value="ECO:0007669"/>
    <property type="project" value="UniProtKB-KW"/>
</dbReference>
<proteinExistence type="inferred from homology"/>
<evidence type="ECO:0000256" key="12">
    <source>
        <dbReference type="ARBA" id="ARBA00023306"/>
    </source>
</evidence>
<feature type="transmembrane region" description="Helical" evidence="21">
    <location>
        <begin position="69"/>
        <end position="90"/>
    </location>
</feature>
<evidence type="ECO:0000256" key="4">
    <source>
        <dbReference type="ARBA" id="ARBA00022618"/>
    </source>
</evidence>
<evidence type="ECO:0000256" key="7">
    <source>
        <dbReference type="ARBA" id="ARBA00022692"/>
    </source>
</evidence>
<feature type="transmembrane region" description="Helical" evidence="21">
    <location>
        <begin position="183"/>
        <end position="200"/>
    </location>
</feature>
<evidence type="ECO:0000256" key="13">
    <source>
        <dbReference type="ARBA" id="ARBA00023316"/>
    </source>
</evidence>
<evidence type="ECO:0000256" key="2">
    <source>
        <dbReference type="ARBA" id="ARBA00004752"/>
    </source>
</evidence>
<dbReference type="PANTHER" id="PTHR30474">
    <property type="entry name" value="CELL CYCLE PROTEIN"/>
    <property type="match status" value="1"/>
</dbReference>
<dbReference type="RefSeq" id="WP_121988122.1">
    <property type="nucleotide sequence ID" value="NZ_OUNR01000001.1"/>
</dbReference>
<dbReference type="InParanoid" id="A0A330L1J2"/>
<dbReference type="InterPro" id="IPR013437">
    <property type="entry name" value="FtsW"/>
</dbReference>
<keyword evidence="12" id="KW-0131">Cell cycle</keyword>
<evidence type="ECO:0000256" key="17">
    <source>
        <dbReference type="ARBA" id="ARBA00041185"/>
    </source>
</evidence>
<dbReference type="FunCoup" id="A0A330L1J2">
    <property type="interactions" value="171"/>
</dbReference>
<dbReference type="PANTHER" id="PTHR30474:SF2">
    <property type="entry name" value="PEPTIDOGLYCAN GLYCOSYLTRANSFERASE FTSW-RELATED"/>
    <property type="match status" value="1"/>
</dbReference>
<keyword evidence="11 21" id="KW-0472">Membrane</keyword>
<keyword evidence="4 22" id="KW-0132">Cell division</keyword>
<dbReference type="InterPro" id="IPR018365">
    <property type="entry name" value="Cell_cycle_FtsW-rel_CS"/>
</dbReference>
<keyword evidence="23" id="KW-1185">Reference proteome</keyword>
<feature type="transmembrane region" description="Helical" evidence="21">
    <location>
        <begin position="97"/>
        <end position="117"/>
    </location>
</feature>
<keyword evidence="13" id="KW-0961">Cell wall biogenesis/degradation</keyword>
<evidence type="ECO:0000256" key="19">
    <source>
        <dbReference type="ARBA" id="ARBA00044770"/>
    </source>
</evidence>
<dbReference type="EC" id="2.4.99.28" evidence="19"/>
<dbReference type="Pfam" id="PF01098">
    <property type="entry name" value="FTSW_RODA_SPOVE"/>
    <property type="match status" value="1"/>
</dbReference>
<protein>
    <recommendedName>
        <fullName evidence="17">Probable peptidoglycan glycosyltransferase FtsW</fullName>
        <ecNumber evidence="19">2.4.99.28</ecNumber>
    </recommendedName>
    <alternativeName>
        <fullName evidence="18">Cell division protein FtsW</fullName>
    </alternativeName>
    <alternativeName>
        <fullName evidence="15">Cell wall polymerase</fullName>
    </alternativeName>
    <alternativeName>
        <fullName evidence="14">Peptidoglycan polymerase</fullName>
    </alternativeName>
</protein>
<evidence type="ECO:0000256" key="3">
    <source>
        <dbReference type="ARBA" id="ARBA00022475"/>
    </source>
</evidence>
<keyword evidence="10 21" id="KW-1133">Transmembrane helix</keyword>
<evidence type="ECO:0000256" key="10">
    <source>
        <dbReference type="ARBA" id="ARBA00022989"/>
    </source>
</evidence>
<keyword evidence="8" id="KW-0133">Cell shape</keyword>
<comment type="similarity">
    <text evidence="16">Belongs to the SEDS family. FtsW subfamily.</text>
</comment>
<dbReference type="PROSITE" id="PS00428">
    <property type="entry name" value="FTSW_RODA_SPOVE"/>
    <property type="match status" value="1"/>
</dbReference>